<dbReference type="Gene3D" id="3.40.50.720">
    <property type="entry name" value="NAD(P)-binding Rossmann-like Domain"/>
    <property type="match status" value="1"/>
</dbReference>
<dbReference type="HOGENOM" id="CLU_007383_6_5_6"/>
<dbReference type="FunFam" id="3.40.50.720:FF:000702">
    <property type="entry name" value="NADH dehydrogenase (Ubiquinone)"/>
    <property type="match status" value="1"/>
</dbReference>
<dbReference type="InterPro" id="IPR051207">
    <property type="entry name" value="ComplexI_NDUFA9_subunit"/>
</dbReference>
<reference evidence="3" key="1">
    <citation type="submission" date="2010-04" db="EMBL/GenBank/DDBJ databases">
        <title>Complete genome sequence of Nitrosococcus halophilus Nc4, a salt-adapted, aerobic obligate ammonia-oxidizing sulfur purple bacterium.</title>
        <authorList>
            <consortium name="US DOE Joint Genome Institute"/>
            <person name="Campbell M.A."/>
            <person name="Malfatti S.A."/>
            <person name="Chain P.S.G."/>
            <person name="Heidelberg J.F."/>
            <person name="Ward B.B."/>
            <person name="Klotz M.G."/>
        </authorList>
    </citation>
    <scope>NUCLEOTIDE SEQUENCE [LARGE SCALE GENOMIC DNA]</scope>
    <source>
        <strain evidence="3">Nc4</strain>
    </source>
</reference>
<dbReference type="eggNOG" id="COG0702">
    <property type="taxonomic scope" value="Bacteria"/>
</dbReference>
<dbReference type="OrthoDB" id="9776313at2"/>
<accession>D5C4R0</accession>
<organism evidence="2 3">
    <name type="scientific">Nitrosococcus halophilus (strain Nc4)</name>
    <dbReference type="NCBI Taxonomy" id="472759"/>
    <lineage>
        <taxon>Bacteria</taxon>
        <taxon>Pseudomonadati</taxon>
        <taxon>Pseudomonadota</taxon>
        <taxon>Gammaproteobacteria</taxon>
        <taxon>Chromatiales</taxon>
        <taxon>Chromatiaceae</taxon>
        <taxon>Nitrosococcus</taxon>
    </lineage>
</organism>
<dbReference type="Pfam" id="PF01370">
    <property type="entry name" value="Epimerase"/>
    <property type="match status" value="1"/>
</dbReference>
<dbReference type="SUPFAM" id="SSF51735">
    <property type="entry name" value="NAD(P)-binding Rossmann-fold domains"/>
    <property type="match status" value="1"/>
</dbReference>
<dbReference type="CDD" id="cd05271">
    <property type="entry name" value="NDUFA9_like_SDR_a"/>
    <property type="match status" value="1"/>
</dbReference>
<dbReference type="Proteomes" id="UP000001844">
    <property type="component" value="Chromosome"/>
</dbReference>
<name>D5C4R0_NITHN</name>
<evidence type="ECO:0000259" key="1">
    <source>
        <dbReference type="Pfam" id="PF01370"/>
    </source>
</evidence>
<dbReference type="KEGG" id="nhl:Nhal_0113"/>
<dbReference type="PANTHER" id="PTHR12126">
    <property type="entry name" value="NADH-UBIQUINONE OXIDOREDUCTASE 39 KDA SUBUNIT-RELATED"/>
    <property type="match status" value="1"/>
</dbReference>
<gene>
    <name evidence="2" type="ordered locus">Nhal_0113</name>
</gene>
<protein>
    <submittedName>
        <fullName evidence="2">NAD-dependent epimerase/dehydratase</fullName>
    </submittedName>
</protein>
<evidence type="ECO:0000313" key="2">
    <source>
        <dbReference type="EMBL" id="ADE13333.1"/>
    </source>
</evidence>
<dbReference type="InterPro" id="IPR001509">
    <property type="entry name" value="Epimerase_deHydtase"/>
</dbReference>
<evidence type="ECO:0000313" key="3">
    <source>
        <dbReference type="Proteomes" id="UP000001844"/>
    </source>
</evidence>
<feature type="domain" description="NAD-dependent epimerase/dehydratase" evidence="1">
    <location>
        <begin position="6"/>
        <end position="211"/>
    </location>
</feature>
<dbReference type="STRING" id="472759.Nhal_0113"/>
<sequence length="302" mass="32519">MAHDLITVFGGTGFLGRAIVRHFVESGVAVRIAARHPSAPEFAGASNQIELQSADVRDENSVAEAVNGATGVVNAVGLYVEKGKATFDAIHVEGAERIARRAREANIRKLVHISGIGADPGSASKYVRARAHGEQRVQSAFPEAVILRPSVLFGPNDAFLGALKTVTRLPVVPLFGKGTTRLQPVYVEDVARAVLQALETPGVAGRIFELGGAQIYSYRDILERVLAHFSRRRLLLPVPFPIWRLLARISSLLPNPPLTRDQVILMETDNVVGTGAGTFGDLGIEPYSLEQMLTHCLGNPPQ</sequence>
<dbReference type="GO" id="GO:0044877">
    <property type="term" value="F:protein-containing complex binding"/>
    <property type="evidence" value="ECO:0007669"/>
    <property type="project" value="TreeGrafter"/>
</dbReference>
<dbReference type="RefSeq" id="WP_013031229.1">
    <property type="nucleotide sequence ID" value="NC_013960.1"/>
</dbReference>
<proteinExistence type="predicted"/>
<dbReference type="AlphaFoldDB" id="D5C4R0"/>
<keyword evidence="3" id="KW-1185">Reference proteome</keyword>
<dbReference type="PANTHER" id="PTHR12126:SF11">
    <property type="entry name" value="NADH DEHYDROGENASE [UBIQUINONE] 1 ALPHA SUBCOMPLEX SUBUNIT 9, MITOCHONDRIAL"/>
    <property type="match status" value="1"/>
</dbReference>
<dbReference type="InterPro" id="IPR036291">
    <property type="entry name" value="NAD(P)-bd_dom_sf"/>
</dbReference>
<dbReference type="EMBL" id="CP001798">
    <property type="protein sequence ID" value="ADE13333.1"/>
    <property type="molecule type" value="Genomic_DNA"/>
</dbReference>